<organism evidence="1">
    <name type="scientific">Fagus sylvatica</name>
    <name type="common">Beechnut</name>
    <dbReference type="NCBI Taxonomy" id="28930"/>
    <lineage>
        <taxon>Eukaryota</taxon>
        <taxon>Viridiplantae</taxon>
        <taxon>Streptophyta</taxon>
        <taxon>Embryophyta</taxon>
        <taxon>Tracheophyta</taxon>
        <taxon>Spermatophyta</taxon>
        <taxon>Magnoliopsida</taxon>
        <taxon>eudicotyledons</taxon>
        <taxon>Gunneridae</taxon>
        <taxon>Pentapetalae</taxon>
        <taxon>rosids</taxon>
        <taxon>fabids</taxon>
        <taxon>Fagales</taxon>
        <taxon>Fagaceae</taxon>
        <taxon>Fagus</taxon>
    </lineage>
</organism>
<accession>A0A2N9I8Q0</accession>
<reference evidence="1" key="1">
    <citation type="submission" date="2018-02" db="EMBL/GenBank/DDBJ databases">
        <authorList>
            <person name="Cohen D.B."/>
            <person name="Kent A.D."/>
        </authorList>
    </citation>
    <scope>NUCLEOTIDE SEQUENCE</scope>
</reference>
<protein>
    <submittedName>
        <fullName evidence="1">Uncharacterized protein</fullName>
    </submittedName>
</protein>
<evidence type="ECO:0000313" key="1">
    <source>
        <dbReference type="EMBL" id="SPD20241.1"/>
    </source>
</evidence>
<name>A0A2N9I8Q0_FAGSY</name>
<dbReference type="AlphaFoldDB" id="A0A2N9I8Q0"/>
<proteinExistence type="predicted"/>
<gene>
    <name evidence="1" type="ORF">FSB_LOCUS48123</name>
</gene>
<dbReference type="EMBL" id="OIVN01004979">
    <property type="protein sequence ID" value="SPD20241.1"/>
    <property type="molecule type" value="Genomic_DNA"/>
</dbReference>
<sequence>MPCSKEGNTLSQFPLLVMSQAKTVVLQHDMDDYSKAASEDVSHLLVHSLIRLTKERKEGLVKLERLKAKLTERDDDVKVAVEAKDKVVADLQHLVGQIERAKAVAVLEFKASEAFNDNNTRYFLSGFEAFRK</sequence>